<feature type="signal peptide" evidence="5">
    <location>
        <begin position="1"/>
        <end position="20"/>
    </location>
</feature>
<keyword evidence="7" id="KW-1185">Reference proteome</keyword>
<comment type="caution">
    <text evidence="6">The sequence shown here is derived from an EMBL/GenBank/DDBJ whole genome shotgun (WGS) entry which is preliminary data.</text>
</comment>
<sequence length="305" mass="34786">MRLSLFFLAFATTFLSSTTALSPSATTPLKALRALHEGSNYGGRVLRIHEPYGTAVVEPRSLRGAKTHDKHSVEHGDEEERGGFGKVLNKIRYQSQGAHGADDLNPTLVQQLRDNPRLFEQMRTNDDLRKNIYSAWRGVELHSGEVKTAMKNHGYTQEEYKQFFLTMSIYPEGLPRALHEGNNYGGRVLRIHEPIDEDNSGNQEERGGGTNFLNRFRYQSHGVHAAEDLNQVTMARNYLQYNPTLFSRIRSDSDKRYETYSIWRGAPYHSDEVKRAMKAHGLDAGEVRKFVEEYKAFKPATLSFE</sequence>
<dbReference type="OrthoDB" id="141637at2759"/>
<dbReference type="Pfam" id="PF16810">
    <property type="entry name" value="RXLR"/>
    <property type="match status" value="1"/>
</dbReference>
<evidence type="ECO:0000256" key="3">
    <source>
        <dbReference type="ARBA" id="ARBA00022525"/>
    </source>
</evidence>
<dbReference type="EMBL" id="NBNE01006261">
    <property type="protein sequence ID" value="OWZ02302.1"/>
    <property type="molecule type" value="Genomic_DNA"/>
</dbReference>
<accession>A0A225VAD6</accession>
<comment type="similarity">
    <text evidence="2 5">Belongs to the RxLR effector family.</text>
</comment>
<feature type="chain" id="PRO_5028512567" description="RxLR effector protein" evidence="5">
    <location>
        <begin position="21"/>
        <end position="305"/>
    </location>
</feature>
<proteinExistence type="inferred from homology"/>
<comment type="domain">
    <text evidence="5">The RxLR-dEER motif acts to carry the protein into the host cell cytoplasm through binding to cell surface phosphatidylinositol-3-phosphate.</text>
</comment>
<protein>
    <recommendedName>
        <fullName evidence="5">RxLR effector protein</fullName>
    </recommendedName>
</protein>
<dbReference type="GO" id="GO:0005576">
    <property type="term" value="C:extracellular region"/>
    <property type="evidence" value="ECO:0007669"/>
    <property type="project" value="UniProtKB-SubCell"/>
</dbReference>
<evidence type="ECO:0000313" key="6">
    <source>
        <dbReference type="EMBL" id="OWZ02302.1"/>
    </source>
</evidence>
<reference evidence="7" key="1">
    <citation type="submission" date="2017-03" db="EMBL/GenBank/DDBJ databases">
        <title>Phytopthora megakarya and P. palmivora, two closely related causual agents of cacao black pod achieved similar genome size and gene model numbers by different mechanisms.</title>
        <authorList>
            <person name="Ali S."/>
            <person name="Shao J."/>
            <person name="Larry D.J."/>
            <person name="Kronmiller B."/>
            <person name="Shen D."/>
            <person name="Strem M.D."/>
            <person name="Melnick R.L."/>
            <person name="Guiltinan M.J."/>
            <person name="Tyler B.M."/>
            <person name="Meinhardt L.W."/>
            <person name="Bailey B.A."/>
        </authorList>
    </citation>
    <scope>NUCLEOTIDE SEQUENCE [LARGE SCALE GENOMIC DNA]</scope>
    <source>
        <strain evidence="7">zdho120</strain>
    </source>
</reference>
<evidence type="ECO:0000313" key="7">
    <source>
        <dbReference type="Proteomes" id="UP000198211"/>
    </source>
</evidence>
<keyword evidence="3 5" id="KW-0964">Secreted</keyword>
<comment type="function">
    <text evidence="5">Effector that suppresses plant defense responses during pathogen infection.</text>
</comment>
<name>A0A225VAD6_9STRA</name>
<organism evidence="6 7">
    <name type="scientific">Phytophthora megakarya</name>
    <dbReference type="NCBI Taxonomy" id="4795"/>
    <lineage>
        <taxon>Eukaryota</taxon>
        <taxon>Sar</taxon>
        <taxon>Stramenopiles</taxon>
        <taxon>Oomycota</taxon>
        <taxon>Peronosporomycetes</taxon>
        <taxon>Peronosporales</taxon>
        <taxon>Peronosporaceae</taxon>
        <taxon>Phytophthora</taxon>
    </lineage>
</organism>
<evidence type="ECO:0000256" key="2">
    <source>
        <dbReference type="ARBA" id="ARBA00010400"/>
    </source>
</evidence>
<evidence type="ECO:0000256" key="4">
    <source>
        <dbReference type="ARBA" id="ARBA00022729"/>
    </source>
</evidence>
<dbReference type="AlphaFoldDB" id="A0A225VAD6"/>
<evidence type="ECO:0000256" key="5">
    <source>
        <dbReference type="RuleBase" id="RU367124"/>
    </source>
</evidence>
<comment type="subcellular location">
    <subcellularLocation>
        <location evidence="1 5">Secreted</location>
    </subcellularLocation>
</comment>
<evidence type="ECO:0000256" key="1">
    <source>
        <dbReference type="ARBA" id="ARBA00004613"/>
    </source>
</evidence>
<gene>
    <name evidence="6" type="ORF">PHMEG_00026159</name>
</gene>
<dbReference type="InterPro" id="IPR031825">
    <property type="entry name" value="RXLR"/>
</dbReference>
<keyword evidence="4 5" id="KW-0732">Signal</keyword>
<dbReference type="Proteomes" id="UP000198211">
    <property type="component" value="Unassembled WGS sequence"/>
</dbReference>